<accession>A0A848FAS8</accession>
<dbReference type="Proteomes" id="UP000574067">
    <property type="component" value="Unassembled WGS sequence"/>
</dbReference>
<proteinExistence type="inferred from homology"/>
<dbReference type="InterPro" id="IPR036390">
    <property type="entry name" value="WH_DNA-bd_sf"/>
</dbReference>
<protein>
    <submittedName>
        <fullName evidence="6">LysR family transcriptional regulator</fullName>
    </submittedName>
</protein>
<dbReference type="PRINTS" id="PR00039">
    <property type="entry name" value="HTHLYSR"/>
</dbReference>
<name>A0A848FAS8_9BURK</name>
<dbReference type="PANTHER" id="PTHR30126:SF39">
    <property type="entry name" value="HTH-TYPE TRANSCRIPTIONAL REGULATOR CYSL"/>
    <property type="match status" value="1"/>
</dbReference>
<dbReference type="InterPro" id="IPR036388">
    <property type="entry name" value="WH-like_DNA-bd_sf"/>
</dbReference>
<dbReference type="Gene3D" id="3.40.190.10">
    <property type="entry name" value="Periplasmic binding protein-like II"/>
    <property type="match status" value="2"/>
</dbReference>
<feature type="domain" description="HTH lysR-type" evidence="5">
    <location>
        <begin position="1"/>
        <end position="58"/>
    </location>
</feature>
<dbReference type="SUPFAM" id="SSF46785">
    <property type="entry name" value="Winged helix' DNA-binding domain"/>
    <property type="match status" value="1"/>
</dbReference>
<evidence type="ECO:0000256" key="1">
    <source>
        <dbReference type="ARBA" id="ARBA00009437"/>
    </source>
</evidence>
<dbReference type="SUPFAM" id="SSF53850">
    <property type="entry name" value="Periplasmic binding protein-like II"/>
    <property type="match status" value="1"/>
</dbReference>
<evidence type="ECO:0000313" key="6">
    <source>
        <dbReference type="EMBL" id="NML16432.1"/>
    </source>
</evidence>
<keyword evidence="7" id="KW-1185">Reference proteome</keyword>
<evidence type="ECO:0000256" key="4">
    <source>
        <dbReference type="ARBA" id="ARBA00023163"/>
    </source>
</evidence>
<dbReference type="CDD" id="cd05466">
    <property type="entry name" value="PBP2_LTTR_substrate"/>
    <property type="match status" value="1"/>
</dbReference>
<keyword evidence="4" id="KW-0804">Transcription</keyword>
<dbReference type="PANTHER" id="PTHR30126">
    <property type="entry name" value="HTH-TYPE TRANSCRIPTIONAL REGULATOR"/>
    <property type="match status" value="1"/>
</dbReference>
<dbReference type="AlphaFoldDB" id="A0A848FAS8"/>
<reference evidence="6 7" key="1">
    <citation type="submission" date="2020-04" db="EMBL/GenBank/DDBJ databases">
        <title>Azohydromonas sp. isolated from soil.</title>
        <authorList>
            <person name="Dahal R.H."/>
        </authorList>
    </citation>
    <scope>NUCLEOTIDE SEQUENCE [LARGE SCALE GENOMIC DNA]</scope>
    <source>
        <strain evidence="6 7">G-1-1-14</strain>
    </source>
</reference>
<dbReference type="Pfam" id="PF03466">
    <property type="entry name" value="LysR_substrate"/>
    <property type="match status" value="1"/>
</dbReference>
<sequence length="311" mass="33699">MKTEDLRAFDAVVRHGSISLAARELGLTQPATTRRIQNLEESLGVQLLDRSIKPPKPSTLGLRVHAQTRAALREIDALRDLVTTDAMPTGRLRLGLTHSMGASSLVELLQDMRTRFPEVQLQVATDWSARLVEAVQQGRLDAAAVFMPPSKLWPDTLSAQRLASTEVLVVAAKGRFARTSVRLKDVFDAGWILNPDGCGFRAALQRALSEQGLPFQLSLETHGSELQLGLVAAGLGLGFVSRPALQASRHAEALDVMTLRDFSLALDVWLVSPTSQGNLQRAIEHFGAALGRGMGTDAQGTTARSGRRTKK</sequence>
<comment type="caution">
    <text evidence="6">The sequence shown here is derived from an EMBL/GenBank/DDBJ whole genome shotgun (WGS) entry which is preliminary data.</text>
</comment>
<organism evidence="6 7">
    <name type="scientific">Azohydromonas caseinilytica</name>
    <dbReference type="NCBI Taxonomy" id="2728836"/>
    <lineage>
        <taxon>Bacteria</taxon>
        <taxon>Pseudomonadati</taxon>
        <taxon>Pseudomonadota</taxon>
        <taxon>Betaproteobacteria</taxon>
        <taxon>Burkholderiales</taxon>
        <taxon>Sphaerotilaceae</taxon>
        <taxon>Azohydromonas</taxon>
    </lineage>
</organism>
<dbReference type="EMBL" id="JABBFW010000010">
    <property type="protein sequence ID" value="NML16432.1"/>
    <property type="molecule type" value="Genomic_DNA"/>
</dbReference>
<evidence type="ECO:0000256" key="2">
    <source>
        <dbReference type="ARBA" id="ARBA00023015"/>
    </source>
</evidence>
<evidence type="ECO:0000313" key="7">
    <source>
        <dbReference type="Proteomes" id="UP000574067"/>
    </source>
</evidence>
<evidence type="ECO:0000259" key="5">
    <source>
        <dbReference type="PROSITE" id="PS50931"/>
    </source>
</evidence>
<dbReference type="InterPro" id="IPR000847">
    <property type="entry name" value="LysR_HTH_N"/>
</dbReference>
<dbReference type="GO" id="GO:0003700">
    <property type="term" value="F:DNA-binding transcription factor activity"/>
    <property type="evidence" value="ECO:0007669"/>
    <property type="project" value="InterPro"/>
</dbReference>
<dbReference type="PROSITE" id="PS50931">
    <property type="entry name" value="HTH_LYSR"/>
    <property type="match status" value="1"/>
</dbReference>
<keyword evidence="3" id="KW-0238">DNA-binding</keyword>
<evidence type="ECO:0000256" key="3">
    <source>
        <dbReference type="ARBA" id="ARBA00023125"/>
    </source>
</evidence>
<dbReference type="Gene3D" id="1.10.10.10">
    <property type="entry name" value="Winged helix-like DNA-binding domain superfamily/Winged helix DNA-binding domain"/>
    <property type="match status" value="1"/>
</dbReference>
<keyword evidence="2" id="KW-0805">Transcription regulation</keyword>
<dbReference type="RefSeq" id="WP_169161336.1">
    <property type="nucleotide sequence ID" value="NZ_JABBFW010000010.1"/>
</dbReference>
<dbReference type="Pfam" id="PF00126">
    <property type="entry name" value="HTH_1"/>
    <property type="match status" value="1"/>
</dbReference>
<comment type="similarity">
    <text evidence="1">Belongs to the LysR transcriptional regulatory family.</text>
</comment>
<gene>
    <name evidence="6" type="ORF">HHL10_15725</name>
</gene>
<dbReference type="InterPro" id="IPR005119">
    <property type="entry name" value="LysR_subst-bd"/>
</dbReference>
<dbReference type="GO" id="GO:0000976">
    <property type="term" value="F:transcription cis-regulatory region binding"/>
    <property type="evidence" value="ECO:0007669"/>
    <property type="project" value="TreeGrafter"/>
</dbReference>